<evidence type="ECO:0000313" key="2">
    <source>
        <dbReference type="Proteomes" id="UP000789901"/>
    </source>
</evidence>
<organism evidence="1 2">
    <name type="scientific">Gigaspora margarita</name>
    <dbReference type="NCBI Taxonomy" id="4874"/>
    <lineage>
        <taxon>Eukaryota</taxon>
        <taxon>Fungi</taxon>
        <taxon>Fungi incertae sedis</taxon>
        <taxon>Mucoromycota</taxon>
        <taxon>Glomeromycotina</taxon>
        <taxon>Glomeromycetes</taxon>
        <taxon>Diversisporales</taxon>
        <taxon>Gigasporaceae</taxon>
        <taxon>Gigaspora</taxon>
    </lineage>
</organism>
<keyword evidence="2" id="KW-1185">Reference proteome</keyword>
<protein>
    <submittedName>
        <fullName evidence="1">28105_t:CDS:1</fullName>
    </submittedName>
</protein>
<evidence type="ECO:0000313" key="1">
    <source>
        <dbReference type="EMBL" id="CAG8849701.1"/>
    </source>
</evidence>
<dbReference type="EMBL" id="CAJVQB010097548">
    <property type="protein sequence ID" value="CAG8849701.1"/>
    <property type="molecule type" value="Genomic_DNA"/>
</dbReference>
<sequence length="68" mass="8034">RTELENLLNQANQDREIAIECGNRLANKCSVLDKDNKRIQRDLKQSNKDKKKLSKHAYQLIEEVKRLK</sequence>
<feature type="non-terminal residue" evidence="1">
    <location>
        <position position="68"/>
    </location>
</feature>
<reference evidence="1 2" key="1">
    <citation type="submission" date="2021-06" db="EMBL/GenBank/DDBJ databases">
        <authorList>
            <person name="Kallberg Y."/>
            <person name="Tangrot J."/>
            <person name="Rosling A."/>
        </authorList>
    </citation>
    <scope>NUCLEOTIDE SEQUENCE [LARGE SCALE GENOMIC DNA]</scope>
    <source>
        <strain evidence="1 2">120-4 pot B 10/14</strain>
    </source>
</reference>
<comment type="caution">
    <text evidence="1">The sequence shown here is derived from an EMBL/GenBank/DDBJ whole genome shotgun (WGS) entry which is preliminary data.</text>
</comment>
<accession>A0ABN7X824</accession>
<name>A0ABN7X824_GIGMA</name>
<proteinExistence type="predicted"/>
<feature type="non-terminal residue" evidence="1">
    <location>
        <position position="1"/>
    </location>
</feature>
<gene>
    <name evidence="1" type="ORF">GMARGA_LOCUS39837</name>
</gene>
<dbReference type="Proteomes" id="UP000789901">
    <property type="component" value="Unassembled WGS sequence"/>
</dbReference>